<dbReference type="EMBL" id="BNJG01000002">
    <property type="protein sequence ID" value="GHO55817.1"/>
    <property type="molecule type" value="Genomic_DNA"/>
</dbReference>
<gene>
    <name evidence="2" type="ORF">KSB_42920</name>
</gene>
<accession>A0ABQ3UTA5</accession>
<proteinExistence type="predicted"/>
<sequence>MILRYLHDRTYEEMAYILSLSIGTVKTQFFRARTQLSECILAQHSLAQETA</sequence>
<dbReference type="InterPro" id="IPR013249">
    <property type="entry name" value="RNA_pol_sigma70_r4_t2"/>
</dbReference>
<evidence type="ECO:0000259" key="1">
    <source>
        <dbReference type="Pfam" id="PF08281"/>
    </source>
</evidence>
<comment type="caution">
    <text evidence="2">The sequence shown here is derived from an EMBL/GenBank/DDBJ whole genome shotgun (WGS) entry which is preliminary data.</text>
</comment>
<evidence type="ECO:0000313" key="2">
    <source>
        <dbReference type="EMBL" id="GHO55817.1"/>
    </source>
</evidence>
<keyword evidence="3" id="KW-1185">Reference proteome</keyword>
<organism evidence="2 3">
    <name type="scientific">Ktedonobacter robiniae</name>
    <dbReference type="NCBI Taxonomy" id="2778365"/>
    <lineage>
        <taxon>Bacteria</taxon>
        <taxon>Bacillati</taxon>
        <taxon>Chloroflexota</taxon>
        <taxon>Ktedonobacteria</taxon>
        <taxon>Ktedonobacterales</taxon>
        <taxon>Ktedonobacteraceae</taxon>
        <taxon>Ktedonobacter</taxon>
    </lineage>
</organism>
<dbReference type="InterPro" id="IPR036388">
    <property type="entry name" value="WH-like_DNA-bd_sf"/>
</dbReference>
<dbReference type="Gene3D" id="1.10.10.10">
    <property type="entry name" value="Winged helix-like DNA-binding domain superfamily/Winged helix DNA-binding domain"/>
    <property type="match status" value="1"/>
</dbReference>
<reference evidence="2 3" key="1">
    <citation type="journal article" date="2021" name="Int. J. Syst. Evol. Microbiol.">
        <title>Reticulibacter mediterranei gen. nov., sp. nov., within the new family Reticulibacteraceae fam. nov., and Ktedonospora formicarum gen. nov., sp. nov., Ktedonobacter robiniae sp. nov., Dictyobacter formicarum sp. nov. and Dictyobacter arantiisoli sp. nov., belonging to the class Ktedonobacteria.</title>
        <authorList>
            <person name="Yabe S."/>
            <person name="Zheng Y."/>
            <person name="Wang C.M."/>
            <person name="Sakai Y."/>
            <person name="Abe K."/>
            <person name="Yokota A."/>
            <person name="Donadio S."/>
            <person name="Cavaletti L."/>
            <person name="Monciardini P."/>
        </authorList>
    </citation>
    <scope>NUCLEOTIDE SEQUENCE [LARGE SCALE GENOMIC DNA]</scope>
    <source>
        <strain evidence="2 3">SOSP1-30</strain>
    </source>
</reference>
<dbReference type="SUPFAM" id="SSF88659">
    <property type="entry name" value="Sigma3 and sigma4 domains of RNA polymerase sigma factors"/>
    <property type="match status" value="1"/>
</dbReference>
<dbReference type="InterPro" id="IPR013324">
    <property type="entry name" value="RNA_pol_sigma_r3/r4-like"/>
</dbReference>
<dbReference type="Pfam" id="PF08281">
    <property type="entry name" value="Sigma70_r4_2"/>
    <property type="match status" value="1"/>
</dbReference>
<dbReference type="Proteomes" id="UP000654345">
    <property type="component" value="Unassembled WGS sequence"/>
</dbReference>
<evidence type="ECO:0000313" key="3">
    <source>
        <dbReference type="Proteomes" id="UP000654345"/>
    </source>
</evidence>
<protein>
    <recommendedName>
        <fullName evidence="1">RNA polymerase sigma factor 70 region 4 type 2 domain-containing protein</fullName>
    </recommendedName>
</protein>
<name>A0ABQ3UTA5_9CHLR</name>
<feature type="domain" description="RNA polymerase sigma factor 70 region 4 type 2" evidence="1">
    <location>
        <begin position="2"/>
        <end position="36"/>
    </location>
</feature>